<evidence type="ECO:0000313" key="8">
    <source>
        <dbReference type="Proteomes" id="UP001603857"/>
    </source>
</evidence>
<dbReference type="PANTHER" id="PTHR47985">
    <property type="entry name" value="OS07G0668900 PROTEIN"/>
    <property type="match status" value="1"/>
</dbReference>
<gene>
    <name evidence="7" type="ORF">Fmac_022854</name>
</gene>
<dbReference type="Pfam" id="PF07714">
    <property type="entry name" value="PK_Tyr_Ser-Thr"/>
    <property type="match status" value="1"/>
</dbReference>
<dbReference type="Gene3D" id="1.10.510.10">
    <property type="entry name" value="Transferase(Phosphotransferase) domain 1"/>
    <property type="match status" value="1"/>
</dbReference>
<comment type="subcellular location">
    <subcellularLocation>
        <location evidence="1">Cell membrane</location>
        <topology evidence="1">Lipid-anchor</topology>
    </subcellularLocation>
</comment>
<dbReference type="InterPro" id="IPR000719">
    <property type="entry name" value="Prot_kinase_dom"/>
</dbReference>
<organism evidence="7 8">
    <name type="scientific">Flemingia macrophylla</name>
    <dbReference type="NCBI Taxonomy" id="520843"/>
    <lineage>
        <taxon>Eukaryota</taxon>
        <taxon>Viridiplantae</taxon>
        <taxon>Streptophyta</taxon>
        <taxon>Embryophyta</taxon>
        <taxon>Tracheophyta</taxon>
        <taxon>Spermatophyta</taxon>
        <taxon>Magnoliopsida</taxon>
        <taxon>eudicotyledons</taxon>
        <taxon>Gunneridae</taxon>
        <taxon>Pentapetalae</taxon>
        <taxon>rosids</taxon>
        <taxon>fabids</taxon>
        <taxon>Fabales</taxon>
        <taxon>Fabaceae</taxon>
        <taxon>Papilionoideae</taxon>
        <taxon>50 kb inversion clade</taxon>
        <taxon>NPAAA clade</taxon>
        <taxon>indigoferoid/millettioid clade</taxon>
        <taxon>Phaseoleae</taxon>
        <taxon>Flemingia</taxon>
    </lineage>
</organism>
<dbReference type="PROSITE" id="PS00108">
    <property type="entry name" value="PROTEIN_KINASE_ST"/>
    <property type="match status" value="1"/>
</dbReference>
<evidence type="ECO:0000259" key="6">
    <source>
        <dbReference type="PROSITE" id="PS50011"/>
    </source>
</evidence>
<keyword evidence="3" id="KW-0418">Kinase</keyword>
<name>A0ABD1LK04_9FABA</name>
<dbReference type="SUPFAM" id="SSF56112">
    <property type="entry name" value="Protein kinase-like (PK-like)"/>
    <property type="match status" value="1"/>
</dbReference>
<dbReference type="PANTHER" id="PTHR47985:SF44">
    <property type="entry name" value="SERINE_THREONINE-PROTEIN KINASE PBS1"/>
    <property type="match status" value="1"/>
</dbReference>
<dbReference type="PROSITE" id="PS50011">
    <property type="entry name" value="PROTEIN_KINASE_DOM"/>
    <property type="match status" value="1"/>
</dbReference>
<proteinExistence type="predicted"/>
<keyword evidence="5" id="KW-0449">Lipoprotein</keyword>
<dbReference type="InterPro" id="IPR008271">
    <property type="entry name" value="Ser/Thr_kinase_AS"/>
</dbReference>
<dbReference type="GO" id="GO:0005886">
    <property type="term" value="C:plasma membrane"/>
    <property type="evidence" value="ECO:0007669"/>
    <property type="project" value="UniProtKB-SubCell"/>
</dbReference>
<accession>A0ABD1LK04</accession>
<evidence type="ECO:0000313" key="7">
    <source>
        <dbReference type="EMBL" id="KAL2323796.1"/>
    </source>
</evidence>
<evidence type="ECO:0000256" key="3">
    <source>
        <dbReference type="ARBA" id="ARBA00022527"/>
    </source>
</evidence>
<dbReference type="EMBL" id="JBGMDY010000008">
    <property type="protein sequence ID" value="KAL2323796.1"/>
    <property type="molecule type" value="Genomic_DNA"/>
</dbReference>
<evidence type="ECO:0000256" key="2">
    <source>
        <dbReference type="ARBA" id="ARBA00022475"/>
    </source>
</evidence>
<keyword evidence="3" id="KW-0808">Transferase</keyword>
<dbReference type="InterPro" id="IPR011009">
    <property type="entry name" value="Kinase-like_dom_sf"/>
</dbReference>
<dbReference type="GO" id="GO:0004674">
    <property type="term" value="F:protein serine/threonine kinase activity"/>
    <property type="evidence" value="ECO:0007669"/>
    <property type="project" value="UniProtKB-KW"/>
</dbReference>
<keyword evidence="3" id="KW-0723">Serine/threonine-protein kinase</keyword>
<feature type="domain" description="Protein kinase" evidence="6">
    <location>
        <begin position="1"/>
        <end position="71"/>
    </location>
</feature>
<dbReference type="InterPro" id="IPR001245">
    <property type="entry name" value="Ser-Thr/Tyr_kinase_cat_dom"/>
</dbReference>
<keyword evidence="8" id="KW-1185">Reference proteome</keyword>
<protein>
    <recommendedName>
        <fullName evidence="6">Protein kinase domain-containing protein</fullName>
    </recommendedName>
</protein>
<keyword evidence="2" id="KW-1003">Cell membrane</keyword>
<dbReference type="AlphaFoldDB" id="A0ABD1LK04"/>
<dbReference type="Proteomes" id="UP001603857">
    <property type="component" value="Unassembled WGS sequence"/>
</dbReference>
<evidence type="ECO:0000256" key="4">
    <source>
        <dbReference type="ARBA" id="ARBA00023136"/>
    </source>
</evidence>
<keyword evidence="4" id="KW-0472">Membrane</keyword>
<evidence type="ECO:0000256" key="1">
    <source>
        <dbReference type="ARBA" id="ARBA00004193"/>
    </source>
</evidence>
<comment type="caution">
    <text evidence="7">The sequence shown here is derived from an EMBL/GenBank/DDBJ whole genome shotgun (WGS) entry which is preliminary data.</text>
</comment>
<evidence type="ECO:0000256" key="5">
    <source>
        <dbReference type="ARBA" id="ARBA00023288"/>
    </source>
</evidence>
<sequence>MDFNADLPPDKEPLDWNSRMKIAAGAAKGLEYVHDKTNPSVIHRDFKSFNILLDEGYHPKDQNCQALVLQS</sequence>
<reference evidence="7 8" key="1">
    <citation type="submission" date="2024-08" db="EMBL/GenBank/DDBJ databases">
        <title>Insights into the chromosomal genome structure of Flemingia macrophylla.</title>
        <authorList>
            <person name="Ding Y."/>
            <person name="Zhao Y."/>
            <person name="Bi W."/>
            <person name="Wu M."/>
            <person name="Zhao G."/>
            <person name="Gong Y."/>
            <person name="Li W."/>
            <person name="Zhang P."/>
        </authorList>
    </citation>
    <scope>NUCLEOTIDE SEQUENCE [LARGE SCALE GENOMIC DNA]</scope>
    <source>
        <strain evidence="7">DYQJB</strain>
        <tissue evidence="7">Leaf</tissue>
    </source>
</reference>